<organism evidence="1 2">
    <name type="scientific">Panagrolaimus sp. ES5</name>
    <dbReference type="NCBI Taxonomy" id="591445"/>
    <lineage>
        <taxon>Eukaryota</taxon>
        <taxon>Metazoa</taxon>
        <taxon>Ecdysozoa</taxon>
        <taxon>Nematoda</taxon>
        <taxon>Chromadorea</taxon>
        <taxon>Rhabditida</taxon>
        <taxon>Tylenchina</taxon>
        <taxon>Panagrolaimomorpha</taxon>
        <taxon>Panagrolaimoidea</taxon>
        <taxon>Panagrolaimidae</taxon>
        <taxon>Panagrolaimus</taxon>
    </lineage>
</organism>
<sequence length="299" mass="34899">MSSSSNNSCSKSKCDQFLESYRPRQNWSLPSTVIYYIAKNPKTKELYQKLIQSCKYFFVKNPILILESLFFNHKNNKWTVNVKQLQKQFDLNNVLCKFWITEELKVLSDEPTSFSSITPFIDHCDAKKLRLQNQNISLDEFSLISSKVENMTLSDTVVKNYYGSTVPFEKLVEELPKIKDLQFSDNHASSSITTFTAKKLSEMPHFSQIDYFGLSNIPETFNIETLFTYIKKNQSTKFFLHFSDSISQAYKNRLEAINDEILETETHEYKIPHIDFEGLDYVTRNRLLSFQLCLPAVLQ</sequence>
<protein>
    <submittedName>
        <fullName evidence="2">Uncharacterized protein</fullName>
    </submittedName>
</protein>
<dbReference type="WBParaSite" id="ES5_v2.g14565.t1">
    <property type="protein sequence ID" value="ES5_v2.g14565.t1"/>
    <property type="gene ID" value="ES5_v2.g14565"/>
</dbReference>
<dbReference type="Proteomes" id="UP000887579">
    <property type="component" value="Unplaced"/>
</dbReference>
<accession>A0AC34FB55</accession>
<evidence type="ECO:0000313" key="2">
    <source>
        <dbReference type="WBParaSite" id="ES5_v2.g14565.t1"/>
    </source>
</evidence>
<reference evidence="2" key="1">
    <citation type="submission" date="2022-11" db="UniProtKB">
        <authorList>
            <consortium name="WormBaseParasite"/>
        </authorList>
    </citation>
    <scope>IDENTIFICATION</scope>
</reference>
<evidence type="ECO:0000313" key="1">
    <source>
        <dbReference type="Proteomes" id="UP000887579"/>
    </source>
</evidence>
<proteinExistence type="predicted"/>
<name>A0AC34FB55_9BILA</name>